<accession>X8CA42</accession>
<protein>
    <submittedName>
        <fullName evidence="1">Uncharacterized protein</fullName>
    </submittedName>
</protein>
<dbReference type="EMBL" id="JAOB01000033">
    <property type="protein sequence ID" value="EUA52293.1"/>
    <property type="molecule type" value="Genomic_DNA"/>
</dbReference>
<evidence type="ECO:0000313" key="1">
    <source>
        <dbReference type="EMBL" id="EUA52293.1"/>
    </source>
</evidence>
<name>X8CA42_MYCXE</name>
<gene>
    <name evidence="1" type="ORF">I553_2479</name>
</gene>
<dbReference type="AlphaFoldDB" id="X8CA42"/>
<reference evidence="1" key="1">
    <citation type="submission" date="2014-01" db="EMBL/GenBank/DDBJ databases">
        <authorList>
            <person name="Brown-Elliot B."/>
            <person name="Wallace R."/>
            <person name="Lenaerts A."/>
            <person name="Ordway D."/>
            <person name="DeGroote M.A."/>
            <person name="Parker T."/>
            <person name="Sizemore C."/>
            <person name="Tallon L.J."/>
            <person name="Sadzewicz L.K."/>
            <person name="Sengamalay N."/>
            <person name="Fraser C.M."/>
            <person name="Hine E."/>
            <person name="Shefchek K.A."/>
            <person name="Das S.P."/>
            <person name="Tettelin H."/>
        </authorList>
    </citation>
    <scope>NUCLEOTIDE SEQUENCE [LARGE SCALE GENOMIC DNA]</scope>
    <source>
        <strain evidence="1">4042</strain>
    </source>
</reference>
<comment type="caution">
    <text evidence="1">The sequence shown here is derived from an EMBL/GenBank/DDBJ whole genome shotgun (WGS) entry which is preliminary data.</text>
</comment>
<dbReference type="PATRIC" id="fig|1299334.3.peg.3586"/>
<proteinExistence type="predicted"/>
<sequence>MFSTPDPILGMPAAPEQLMHPRGEFGEREPSWKYLVDEAQLSTTGLKYLSGTVASVLSG</sequence>
<organism evidence="1">
    <name type="scientific">Mycobacterium xenopi 4042</name>
    <dbReference type="NCBI Taxonomy" id="1299334"/>
    <lineage>
        <taxon>Bacteria</taxon>
        <taxon>Bacillati</taxon>
        <taxon>Actinomycetota</taxon>
        <taxon>Actinomycetes</taxon>
        <taxon>Mycobacteriales</taxon>
        <taxon>Mycobacteriaceae</taxon>
        <taxon>Mycobacterium</taxon>
    </lineage>
</organism>